<evidence type="ECO:0000313" key="5">
    <source>
        <dbReference type="Proteomes" id="UP000733744"/>
    </source>
</evidence>
<evidence type="ECO:0000256" key="2">
    <source>
        <dbReference type="PROSITE-ProRule" id="PRU01076"/>
    </source>
</evidence>
<dbReference type="PANTHER" id="PTHR37550:SF3">
    <property type="entry name" value="ANTITOXIN VAPB1"/>
    <property type="match status" value="1"/>
</dbReference>
<dbReference type="InterPro" id="IPR051734">
    <property type="entry name" value="VapB_TA_antitoxins"/>
</dbReference>
<dbReference type="SUPFAM" id="SSF89447">
    <property type="entry name" value="AbrB/MazE/MraZ-like"/>
    <property type="match status" value="1"/>
</dbReference>
<dbReference type="InterPro" id="IPR037914">
    <property type="entry name" value="SpoVT-AbrB_sf"/>
</dbReference>
<dbReference type="EMBL" id="RYFG02000058">
    <property type="protein sequence ID" value="TRW99053.1"/>
    <property type="molecule type" value="Genomic_DNA"/>
</dbReference>
<reference evidence="4 5" key="1">
    <citation type="journal article" date="2019" name="Antonie Van Leeuwenhoek">
        <title>Description of 'Ca. Methylobacter oryzae' KRF1, a novel species from the environmentally important Methylobacter clade 2.</title>
        <authorList>
            <person name="Khatri K."/>
            <person name="Mohite J.A."/>
            <person name="Pandit P.S."/>
            <person name="Bahulikar R."/>
            <person name="Rahalkar M.C."/>
        </authorList>
    </citation>
    <scope>NUCLEOTIDE SEQUENCE [LARGE SCALE GENOMIC DNA]</scope>
    <source>
        <strain evidence="4 5">KRF1</strain>
    </source>
</reference>
<name>A0ABY3CD13_9GAMM</name>
<organism evidence="4 5">
    <name type="scientific">Candidatus Methylobacter oryzae</name>
    <dbReference type="NCBI Taxonomy" id="2497749"/>
    <lineage>
        <taxon>Bacteria</taxon>
        <taxon>Pseudomonadati</taxon>
        <taxon>Pseudomonadota</taxon>
        <taxon>Gammaproteobacteria</taxon>
        <taxon>Methylococcales</taxon>
        <taxon>Methylococcaceae</taxon>
        <taxon>Methylobacter</taxon>
    </lineage>
</organism>
<proteinExistence type="inferred from homology"/>
<keyword evidence="2" id="KW-0238">DNA-binding</keyword>
<accession>A0ABY3CD13</accession>
<sequence length="77" mass="8995">MPTAKLFQNGRSQAVRLPKEFRLPGKEVKISKQGNKVILEPIETSWEQWFEAINQFSDDFMSDGRNQPEQAQERDWG</sequence>
<evidence type="ECO:0000313" key="4">
    <source>
        <dbReference type="EMBL" id="TRW99053.1"/>
    </source>
</evidence>
<protein>
    <submittedName>
        <fullName evidence="4">Antitoxin</fullName>
    </submittedName>
</protein>
<dbReference type="Proteomes" id="UP000733744">
    <property type="component" value="Unassembled WGS sequence"/>
</dbReference>
<evidence type="ECO:0000256" key="1">
    <source>
        <dbReference type="ARBA" id="ARBA00007924"/>
    </source>
</evidence>
<evidence type="ECO:0000259" key="3">
    <source>
        <dbReference type="PROSITE" id="PS51740"/>
    </source>
</evidence>
<dbReference type="Gene3D" id="2.10.260.10">
    <property type="match status" value="1"/>
</dbReference>
<keyword evidence="5" id="KW-1185">Reference proteome</keyword>
<dbReference type="PANTHER" id="PTHR37550">
    <property type="entry name" value="ANTITOXIN VAPB1"/>
    <property type="match status" value="1"/>
</dbReference>
<dbReference type="RefSeq" id="WP_127030713.1">
    <property type="nucleotide sequence ID" value="NZ_RYFG02000058.1"/>
</dbReference>
<feature type="domain" description="SpoVT-AbrB" evidence="3">
    <location>
        <begin position="4"/>
        <end position="44"/>
    </location>
</feature>
<dbReference type="SMART" id="SM00966">
    <property type="entry name" value="SpoVT_AbrB"/>
    <property type="match status" value="1"/>
</dbReference>
<dbReference type="InterPro" id="IPR047976">
    <property type="entry name" value="Anti_VapB2-like"/>
</dbReference>
<comment type="caution">
    <text evidence="4">The sequence shown here is derived from an EMBL/GenBank/DDBJ whole genome shotgun (WGS) entry which is preliminary data.</text>
</comment>
<gene>
    <name evidence="4" type="ORF">EKO24_006690</name>
</gene>
<dbReference type="PROSITE" id="PS51740">
    <property type="entry name" value="SPOVT_ABRB"/>
    <property type="match status" value="1"/>
</dbReference>
<dbReference type="NCBIfam" id="NF040493">
    <property type="entry name" value="TA_anti_VapB"/>
    <property type="match status" value="1"/>
</dbReference>
<dbReference type="Pfam" id="PF04014">
    <property type="entry name" value="MazE_antitoxin"/>
    <property type="match status" value="1"/>
</dbReference>
<comment type="similarity">
    <text evidence="1">Belongs to the VapB family.</text>
</comment>
<dbReference type="InterPro" id="IPR007159">
    <property type="entry name" value="SpoVT-AbrB_dom"/>
</dbReference>